<dbReference type="AlphaFoldDB" id="A0A8J3WU45"/>
<dbReference type="GO" id="GO:0006571">
    <property type="term" value="P:tyrosine biosynthetic process"/>
    <property type="evidence" value="ECO:0007669"/>
    <property type="project" value="InterPro"/>
</dbReference>
<protein>
    <submittedName>
        <fullName evidence="5">Prephenate dehydrogenase</fullName>
    </submittedName>
</protein>
<dbReference type="Gene3D" id="1.10.3660.10">
    <property type="entry name" value="6-phosphogluconate dehydrogenase C-terminal like domain"/>
    <property type="match status" value="1"/>
</dbReference>
<feature type="region of interest" description="Disordered" evidence="3">
    <location>
        <begin position="1"/>
        <end position="23"/>
    </location>
</feature>
<evidence type="ECO:0000256" key="2">
    <source>
        <dbReference type="ARBA" id="ARBA00023002"/>
    </source>
</evidence>
<dbReference type="NCBIfam" id="NF005112">
    <property type="entry name" value="PRK06545.2-4"/>
    <property type="match status" value="1"/>
</dbReference>
<proteinExistence type="inferred from homology"/>
<dbReference type="PANTHER" id="PTHR21363">
    <property type="entry name" value="PREPHENATE DEHYDROGENASE"/>
    <property type="match status" value="1"/>
</dbReference>
<comment type="caution">
    <text evidence="5">The sequence shown here is derived from an EMBL/GenBank/DDBJ whole genome shotgun (WGS) entry which is preliminary data.</text>
</comment>
<feature type="compositionally biased region" description="Pro residues" evidence="3">
    <location>
        <begin position="1"/>
        <end position="18"/>
    </location>
</feature>
<dbReference type="NCBIfam" id="NF005109">
    <property type="entry name" value="PRK06545.2-1"/>
    <property type="match status" value="1"/>
</dbReference>
<evidence type="ECO:0000313" key="5">
    <source>
        <dbReference type="EMBL" id="GII02544.1"/>
    </source>
</evidence>
<dbReference type="PROSITE" id="PS51176">
    <property type="entry name" value="PDH_ADH"/>
    <property type="match status" value="1"/>
</dbReference>
<accession>A0A8J3WU45</accession>
<dbReference type="InterPro" id="IPR046826">
    <property type="entry name" value="PDH_N"/>
</dbReference>
<evidence type="ECO:0000259" key="4">
    <source>
        <dbReference type="PROSITE" id="PS51176"/>
    </source>
</evidence>
<keyword evidence="6" id="KW-1185">Reference proteome</keyword>
<sequence length="409" mass="41915">MPPVPPVPPVPLPGPADPLGPLHARGDRVSGLQSVLIVGTGLIGTSVALALREQGVTVYLTDRDAAALRLARELGAGIEWHPGRPADLDPDVPWHPGRPVDLAVVAVPPQLVAEQIAQLQRAGAARFYTDVASVKALPLRRAEELGCDLSTYAAGHPLAGRERSGPAAARADLFLGRPWALCPTDRTSPEAVEIVRGLVKLCGGEVVEVDADQHDEAVALVSHAPHVAASAVAARLADAPAAALGLAGQGVRDVTRIAAGDPGLWTGILSGNALPVADVLEAVAADLAAAAASLRAAAGGAPSETAPWDGEAMGRVTDLLRRGVAGTGRIPGKHGGPARTYAVVQVIIGDRPGELARLFQVAEESGVNIEDVRLEHAPGLPLGAADLFVQPEAAGPLSQALRAHGWHLP</sequence>
<dbReference type="InterPro" id="IPR050812">
    <property type="entry name" value="Preph/Arog_dehydrog"/>
</dbReference>
<dbReference type="InterPro" id="IPR046825">
    <property type="entry name" value="PDH_C"/>
</dbReference>
<dbReference type="InterPro" id="IPR008927">
    <property type="entry name" value="6-PGluconate_DH-like_C_sf"/>
</dbReference>
<dbReference type="GO" id="GO:0008977">
    <property type="term" value="F:prephenate dehydrogenase (NAD+) activity"/>
    <property type="evidence" value="ECO:0007669"/>
    <property type="project" value="InterPro"/>
</dbReference>
<dbReference type="GO" id="GO:0004665">
    <property type="term" value="F:prephenate dehydrogenase (NADP+) activity"/>
    <property type="evidence" value="ECO:0007669"/>
    <property type="project" value="InterPro"/>
</dbReference>
<gene>
    <name evidence="5" type="ORF">Pta02_45520</name>
</gene>
<dbReference type="NCBIfam" id="NF005111">
    <property type="entry name" value="PRK06545.2-3"/>
    <property type="match status" value="1"/>
</dbReference>
<dbReference type="GO" id="GO:0070403">
    <property type="term" value="F:NAD+ binding"/>
    <property type="evidence" value="ECO:0007669"/>
    <property type="project" value="InterPro"/>
</dbReference>
<dbReference type="SUPFAM" id="SSF48179">
    <property type="entry name" value="6-phosphogluconate dehydrogenase C-terminal domain-like"/>
    <property type="match status" value="1"/>
</dbReference>
<keyword evidence="2" id="KW-0560">Oxidoreductase</keyword>
<dbReference type="SUPFAM" id="SSF51735">
    <property type="entry name" value="NAD(P)-binding Rossmann-fold domains"/>
    <property type="match status" value="1"/>
</dbReference>
<feature type="domain" description="Prephenate/arogenate dehydrogenase" evidence="4">
    <location>
        <begin position="33"/>
        <end position="327"/>
    </location>
</feature>
<dbReference type="EMBL" id="BOOK01000032">
    <property type="protein sequence ID" value="GII02544.1"/>
    <property type="molecule type" value="Genomic_DNA"/>
</dbReference>
<name>A0A8J3WU45_9ACTN</name>
<organism evidence="5 6">
    <name type="scientific">Planobispora takensis</name>
    <dbReference type="NCBI Taxonomy" id="1367882"/>
    <lineage>
        <taxon>Bacteria</taxon>
        <taxon>Bacillati</taxon>
        <taxon>Actinomycetota</taxon>
        <taxon>Actinomycetes</taxon>
        <taxon>Streptosporangiales</taxon>
        <taxon>Streptosporangiaceae</taxon>
        <taxon>Planobispora</taxon>
    </lineage>
</organism>
<dbReference type="Proteomes" id="UP000634476">
    <property type="component" value="Unassembled WGS sequence"/>
</dbReference>
<dbReference type="InterPro" id="IPR036291">
    <property type="entry name" value="NAD(P)-bd_dom_sf"/>
</dbReference>
<dbReference type="PANTHER" id="PTHR21363:SF0">
    <property type="entry name" value="PREPHENATE DEHYDROGENASE [NADP(+)]"/>
    <property type="match status" value="1"/>
</dbReference>
<evidence type="ECO:0000256" key="3">
    <source>
        <dbReference type="SAM" id="MobiDB-lite"/>
    </source>
</evidence>
<reference evidence="5" key="1">
    <citation type="submission" date="2021-01" db="EMBL/GenBank/DDBJ databases">
        <title>Whole genome shotgun sequence of Planobispora takensis NBRC 109077.</title>
        <authorList>
            <person name="Komaki H."/>
            <person name="Tamura T."/>
        </authorList>
    </citation>
    <scope>NUCLEOTIDE SEQUENCE</scope>
    <source>
        <strain evidence="5">NBRC 109077</strain>
    </source>
</reference>
<comment type="similarity">
    <text evidence="1">Belongs to the prephenate/arogenate dehydrogenase family.</text>
</comment>
<dbReference type="Gene3D" id="3.40.50.720">
    <property type="entry name" value="NAD(P)-binding Rossmann-like Domain"/>
    <property type="match status" value="1"/>
</dbReference>
<dbReference type="Pfam" id="PF20463">
    <property type="entry name" value="PDH_C"/>
    <property type="match status" value="1"/>
</dbReference>
<dbReference type="InterPro" id="IPR003099">
    <property type="entry name" value="Prephen_DH"/>
</dbReference>
<evidence type="ECO:0000256" key="1">
    <source>
        <dbReference type="ARBA" id="ARBA00007964"/>
    </source>
</evidence>
<evidence type="ECO:0000313" key="6">
    <source>
        <dbReference type="Proteomes" id="UP000634476"/>
    </source>
</evidence>
<dbReference type="Pfam" id="PF02153">
    <property type="entry name" value="PDH_N"/>
    <property type="match status" value="1"/>
</dbReference>